<dbReference type="InterPro" id="IPR050172">
    <property type="entry name" value="SsuD_RutA_monooxygenase"/>
</dbReference>
<evidence type="ECO:0000313" key="6">
    <source>
        <dbReference type="EMBL" id="MCT7661214.1"/>
    </source>
</evidence>
<evidence type="ECO:0000259" key="5">
    <source>
        <dbReference type="Pfam" id="PF00296"/>
    </source>
</evidence>
<comment type="caution">
    <text evidence="6">The sequence shown here is derived from an EMBL/GenBank/DDBJ whole genome shotgun (WGS) entry which is preliminary data.</text>
</comment>
<accession>A0ABT2MFZ7</accession>
<reference evidence="7" key="1">
    <citation type="submission" date="2023-07" db="EMBL/GenBank/DDBJ databases">
        <authorList>
            <person name="Deng Y."/>
            <person name="Zhang Y.-Q."/>
        </authorList>
    </citation>
    <scope>NUCLEOTIDE SEQUENCE [LARGE SCALE GENOMIC DNA]</scope>
    <source>
        <strain evidence="7">CPCC 205710</strain>
    </source>
</reference>
<name>A0ABT2MFZ7_9MYCO</name>
<feature type="domain" description="Luciferase-like" evidence="5">
    <location>
        <begin position="2"/>
        <end position="106"/>
    </location>
</feature>
<keyword evidence="2" id="KW-0288">FMN</keyword>
<protein>
    <submittedName>
        <fullName evidence="6">LLM class flavin-dependent oxidoreductase</fullName>
    </submittedName>
</protein>
<dbReference type="SUPFAM" id="SSF51679">
    <property type="entry name" value="Bacterial luciferase-like"/>
    <property type="match status" value="1"/>
</dbReference>
<dbReference type="Proteomes" id="UP001206639">
    <property type="component" value="Unassembled WGS sequence"/>
</dbReference>
<keyword evidence="3" id="KW-0560">Oxidoreductase</keyword>
<gene>
    <name evidence="6" type="ORF">N4S67_22670</name>
</gene>
<dbReference type="InterPro" id="IPR036661">
    <property type="entry name" value="Luciferase-like_sf"/>
</dbReference>
<evidence type="ECO:0000256" key="2">
    <source>
        <dbReference type="ARBA" id="ARBA00022643"/>
    </source>
</evidence>
<keyword evidence="4" id="KW-0503">Monooxygenase</keyword>
<evidence type="ECO:0000256" key="4">
    <source>
        <dbReference type="ARBA" id="ARBA00023033"/>
    </source>
</evidence>
<dbReference type="Pfam" id="PF00296">
    <property type="entry name" value="Bac_luciferase"/>
    <property type="match status" value="1"/>
</dbReference>
<dbReference type="Gene3D" id="3.20.20.30">
    <property type="entry name" value="Luciferase-like domain"/>
    <property type="match status" value="1"/>
</dbReference>
<evidence type="ECO:0000256" key="1">
    <source>
        <dbReference type="ARBA" id="ARBA00022630"/>
    </source>
</evidence>
<keyword evidence="7" id="KW-1185">Reference proteome</keyword>
<evidence type="ECO:0000256" key="3">
    <source>
        <dbReference type="ARBA" id="ARBA00023002"/>
    </source>
</evidence>
<dbReference type="EMBL" id="JAODWD010000005">
    <property type="protein sequence ID" value="MCT7661214.1"/>
    <property type="molecule type" value="Genomic_DNA"/>
</dbReference>
<dbReference type="PANTHER" id="PTHR42847">
    <property type="entry name" value="ALKANESULFONATE MONOOXYGENASE"/>
    <property type="match status" value="1"/>
</dbReference>
<keyword evidence="1" id="KW-0285">Flavoprotein</keyword>
<proteinExistence type="predicted"/>
<evidence type="ECO:0000313" key="7">
    <source>
        <dbReference type="Proteomes" id="UP001206639"/>
    </source>
</evidence>
<dbReference type="PANTHER" id="PTHR42847:SF4">
    <property type="entry name" value="ALKANESULFONATE MONOOXYGENASE-RELATED"/>
    <property type="match status" value="1"/>
</dbReference>
<dbReference type="InterPro" id="IPR011251">
    <property type="entry name" value="Luciferase-like_dom"/>
</dbReference>
<organism evidence="6 7">
    <name type="scientific">Mycobacterium deserti</name>
    <dbReference type="NCBI Taxonomy" id="2978347"/>
    <lineage>
        <taxon>Bacteria</taxon>
        <taxon>Bacillati</taxon>
        <taxon>Actinomycetota</taxon>
        <taxon>Actinomycetes</taxon>
        <taxon>Mycobacteriales</taxon>
        <taxon>Mycobacteriaceae</taxon>
        <taxon>Mycobacterium</taxon>
    </lineage>
</organism>
<sequence length="165" mass="18403">MPRDRRGARAEEHIALLRTLWCATEPYVEFAPMDPRPQPVQRPIPILVGGHSDRAIDRAVRIGDGWIAALMSVNRLAELITTLRRAAESHGREPDSIHTVASSTYTDSRSFADSYRALRRLSIDHLQVVIPEPDPRLVIVRLAEIAAAATRVRADYVGPTQAVHM</sequence>